<dbReference type="InterPro" id="IPR006710">
    <property type="entry name" value="Glyco_hydro_43"/>
</dbReference>
<evidence type="ECO:0000313" key="5">
    <source>
        <dbReference type="EMBL" id="KAH9826245.1"/>
    </source>
</evidence>
<comment type="similarity">
    <text evidence="1 4">Belongs to the glycosyl hydrolase 43 family.</text>
</comment>
<evidence type="ECO:0000256" key="4">
    <source>
        <dbReference type="RuleBase" id="RU361187"/>
    </source>
</evidence>
<organism evidence="5 6">
    <name type="scientific">Teratosphaeria destructans</name>
    <dbReference type="NCBI Taxonomy" id="418781"/>
    <lineage>
        <taxon>Eukaryota</taxon>
        <taxon>Fungi</taxon>
        <taxon>Dikarya</taxon>
        <taxon>Ascomycota</taxon>
        <taxon>Pezizomycotina</taxon>
        <taxon>Dothideomycetes</taxon>
        <taxon>Dothideomycetidae</taxon>
        <taxon>Mycosphaerellales</taxon>
        <taxon>Teratosphaeriaceae</taxon>
        <taxon>Teratosphaeria</taxon>
    </lineage>
</organism>
<proteinExistence type="inferred from homology"/>
<dbReference type="Pfam" id="PF04616">
    <property type="entry name" value="Glyco_hydro_43"/>
    <property type="match status" value="1"/>
</dbReference>
<evidence type="ECO:0000256" key="3">
    <source>
        <dbReference type="ARBA" id="ARBA00023295"/>
    </source>
</evidence>
<gene>
    <name evidence="5" type="ORF">Tdes44962_MAKER03629</name>
</gene>
<evidence type="ECO:0000313" key="6">
    <source>
        <dbReference type="Proteomes" id="UP001138500"/>
    </source>
</evidence>
<keyword evidence="6" id="KW-1185">Reference proteome</keyword>
<evidence type="ECO:0000256" key="1">
    <source>
        <dbReference type="ARBA" id="ARBA00009865"/>
    </source>
</evidence>
<accession>A0A9W7SPP8</accession>
<comment type="caution">
    <text evidence="5">The sequence shown here is derived from an EMBL/GenBank/DDBJ whole genome shotgun (WGS) entry which is preliminary data.</text>
</comment>
<dbReference type="Gene3D" id="2.115.10.20">
    <property type="entry name" value="Glycosyl hydrolase domain, family 43"/>
    <property type="match status" value="1"/>
</dbReference>
<dbReference type="GO" id="GO:0005975">
    <property type="term" value="P:carbohydrate metabolic process"/>
    <property type="evidence" value="ECO:0007669"/>
    <property type="project" value="InterPro"/>
</dbReference>
<dbReference type="InterPro" id="IPR023296">
    <property type="entry name" value="Glyco_hydro_beta-prop_sf"/>
</dbReference>
<keyword evidence="3 4" id="KW-0326">Glycosidase</keyword>
<dbReference type="GO" id="GO:0004553">
    <property type="term" value="F:hydrolase activity, hydrolyzing O-glycosyl compounds"/>
    <property type="evidence" value="ECO:0007669"/>
    <property type="project" value="InterPro"/>
</dbReference>
<dbReference type="Proteomes" id="UP001138500">
    <property type="component" value="Unassembled WGS sequence"/>
</dbReference>
<keyword evidence="2 4" id="KW-0378">Hydrolase</keyword>
<sequence length="568" mass="61146">MGSLANVPLYNFLSCEAALGCKKSHSTSTMKVASIMVAIAACAHAAQVTFDNARRLLFDADGNQIDAYGSKVNYFNERYYLYGNSFSIKGVAFGIKSYSSADLKNWKYEGFLFDPYGSNPCSQSGGCGRPHILYHADSSTYILWANAGTSGYQIATSRSPTGPFAFFNTTAAIDPQFDGLQPADFTVESFGDQAYLVFSALNFADPRAGSIWPPIFQTLHISALTDDWMNTTLVSYPVASNASDLIDQEAESPDIFYRNGWYYVAASNTCGYCNGSIGLLYRSSSIRGPWTRQILSGYSCDGQVEGVLPLQDPVSGDVTNVWHSTSVPGSINVGWGGHIFQPLVFADNGSAQELDCSLNAKFSVNFQAGSSQNASGALSSAGQATPAQAVYTPVCDSDSFELFQTWNVTKSGALESVSINIAASVQTVPLGLTVFKFDSYTDLVAPEYKWTTLGTASYNATKLSYVFNTASVPLTSNATVSAGDLLGIWMDGYDFTPYCHLEYDTGVAIAAAGRSGGRDHDGGNSATDSSYRLFQRGFGQNSWRGLEGKTSPVYERAGKSVRFFVTYA</sequence>
<evidence type="ECO:0000256" key="2">
    <source>
        <dbReference type="ARBA" id="ARBA00022801"/>
    </source>
</evidence>
<reference evidence="5 6" key="2">
    <citation type="journal article" date="2021" name="Curr. Genet.">
        <title>Genetic response to nitrogen starvation in the aggressive Eucalyptus foliar pathogen Teratosphaeria destructans.</title>
        <authorList>
            <person name="Havenga M."/>
            <person name="Wingfield B.D."/>
            <person name="Wingfield M.J."/>
            <person name="Dreyer L.L."/>
            <person name="Roets F."/>
            <person name="Aylward J."/>
        </authorList>
    </citation>
    <scope>NUCLEOTIDE SEQUENCE [LARGE SCALE GENOMIC DNA]</scope>
    <source>
        <strain evidence="5">CMW44962</strain>
    </source>
</reference>
<dbReference type="SUPFAM" id="SSF75005">
    <property type="entry name" value="Arabinanase/levansucrase/invertase"/>
    <property type="match status" value="1"/>
</dbReference>
<reference evidence="5 6" key="1">
    <citation type="journal article" date="2018" name="IMA Fungus">
        <title>IMA Genome-F 10: Nine draft genome sequences of Claviceps purpurea s.lat., including C. arundinis, C. humidiphila, and C. cf. spartinae, pseudomolecules for the pitch canker pathogen Fusarium circinatum, draft genome of Davidsoniella eucalypti, Grosmannia galeiformis, Quambalaria eucalypti, and Teratosphaeria destructans.</title>
        <authorList>
            <person name="Wingfield B.D."/>
            <person name="Liu M."/>
            <person name="Nguyen H.D."/>
            <person name="Lane F.A."/>
            <person name="Morgan S.W."/>
            <person name="De Vos L."/>
            <person name="Wilken P.M."/>
            <person name="Duong T.A."/>
            <person name="Aylward J."/>
            <person name="Coetzee M.P."/>
            <person name="Dadej K."/>
            <person name="De Beer Z.W."/>
            <person name="Findlay W."/>
            <person name="Havenga M."/>
            <person name="Kolarik M."/>
            <person name="Menzies J.G."/>
            <person name="Naidoo K."/>
            <person name="Pochopski O."/>
            <person name="Shoukouhi P."/>
            <person name="Santana Q.C."/>
            <person name="Seifert K.A."/>
            <person name="Soal N."/>
            <person name="Steenkamp E.T."/>
            <person name="Tatham C.T."/>
            <person name="van der Nest M.A."/>
            <person name="Wingfield M.J."/>
        </authorList>
    </citation>
    <scope>NUCLEOTIDE SEQUENCE [LARGE SCALE GENOMIC DNA]</scope>
    <source>
        <strain evidence="5">CMW44962</strain>
    </source>
</reference>
<protein>
    <submittedName>
        <fullName evidence="5">Arabinanase/levansucrase/invertase</fullName>
    </submittedName>
</protein>
<dbReference type="AlphaFoldDB" id="A0A9W7SPP8"/>
<dbReference type="EMBL" id="RIBY02002012">
    <property type="protein sequence ID" value="KAH9826245.1"/>
    <property type="molecule type" value="Genomic_DNA"/>
</dbReference>
<dbReference type="PANTHER" id="PTHR22925:SF3">
    <property type="entry name" value="GLYCOSYL HYDROLASE FAMILY PROTEIN 43"/>
    <property type="match status" value="1"/>
</dbReference>
<dbReference type="OrthoDB" id="9970295at2759"/>
<dbReference type="PANTHER" id="PTHR22925">
    <property type="entry name" value="GLYCOSYL HYDROLASE 43 FAMILY MEMBER"/>
    <property type="match status" value="1"/>
</dbReference>
<name>A0A9W7SPP8_9PEZI</name>